<comment type="caution">
    <text evidence="2">The sequence shown here is derived from an EMBL/GenBank/DDBJ whole genome shotgun (WGS) entry which is preliminary data.</text>
</comment>
<proteinExistence type="predicted"/>
<reference evidence="2" key="2">
    <citation type="submission" date="2023-02" db="EMBL/GenBank/DDBJ databases">
        <title>'Rhodoalgimonas zhirmunskyi' gen. nov., isolated from a red alga.</title>
        <authorList>
            <person name="Nedashkovskaya O.I."/>
            <person name="Otstavnykh N.Y."/>
            <person name="Bystritskaya E.P."/>
            <person name="Balabanova L.A."/>
            <person name="Isaeva M.P."/>
        </authorList>
    </citation>
    <scope>NUCLEOTIDE SEQUENCE</scope>
    <source>
        <strain evidence="2">KCTC 52189</strain>
    </source>
</reference>
<dbReference type="RefSeq" id="WP_306734002.1">
    <property type="nucleotide sequence ID" value="NZ_JANHAX010000001.1"/>
</dbReference>
<dbReference type="EMBL" id="JANHAX010000001">
    <property type="protein sequence ID" value="MDQ2088738.1"/>
    <property type="molecule type" value="Genomic_DNA"/>
</dbReference>
<protein>
    <submittedName>
        <fullName evidence="2">Tail fiber domain-containing protein</fullName>
    </submittedName>
</protein>
<dbReference type="Pfam" id="PF13884">
    <property type="entry name" value="Peptidase_S74"/>
    <property type="match status" value="1"/>
</dbReference>
<dbReference type="InterPro" id="IPR030392">
    <property type="entry name" value="S74_ICA"/>
</dbReference>
<sequence>MAERTRVHLKQEFQDGERPSGSDFADVFDSFLAKQDDGLSVDAVQGTLVINSGLRIGASNDGTAGTLRFNGAALQVHDGANFVDVGTGGGGGAFALLPTGDAAFTGGGNVGIGTSFAGNPPTFGFEVDLGANTGTTRQARFGEAVIHQGTGAQTPAAHFSHRSRASNTDFAIRQRPTGEVNFNTPTNVAMFFTQGGVSTNTRLAITSAGSVLVGTTQPLPGATASHVFQVSGRAGKSQGGTSWDSLSDARLKEDVRDYTTGLEAVRQVRPVRFRWNGQAGTARGEPGIGVIAQEMETVIPETVSRMPANGEGAAHEVPDMRIYNADALIYALVNAVKELAERVEALETGDTETRTVPQAPAAG</sequence>
<gene>
    <name evidence="2" type="ORF">NO357_02335</name>
</gene>
<feature type="domain" description="Peptidase S74" evidence="1">
    <location>
        <begin position="247"/>
        <end position="350"/>
    </location>
</feature>
<dbReference type="InterPro" id="IPR036388">
    <property type="entry name" value="WH-like_DNA-bd_sf"/>
</dbReference>
<reference evidence="2" key="1">
    <citation type="submission" date="2022-07" db="EMBL/GenBank/DDBJ databases">
        <authorList>
            <person name="Otstavnykh N."/>
            <person name="Isaeva M."/>
            <person name="Bystritskaya E."/>
        </authorList>
    </citation>
    <scope>NUCLEOTIDE SEQUENCE</scope>
    <source>
        <strain evidence="2">KCTC 52189</strain>
    </source>
</reference>
<dbReference type="AlphaFoldDB" id="A0AAE3WBS2"/>
<dbReference type="Gene3D" id="1.10.10.10">
    <property type="entry name" value="Winged helix-like DNA-binding domain superfamily/Winged helix DNA-binding domain"/>
    <property type="match status" value="1"/>
</dbReference>
<evidence type="ECO:0000313" key="3">
    <source>
        <dbReference type="Proteomes" id="UP001226762"/>
    </source>
</evidence>
<organism evidence="2 3">
    <name type="scientific">Marimonas arenosa</name>
    <dbReference type="NCBI Taxonomy" id="1795305"/>
    <lineage>
        <taxon>Bacteria</taxon>
        <taxon>Pseudomonadati</taxon>
        <taxon>Pseudomonadota</taxon>
        <taxon>Alphaproteobacteria</taxon>
        <taxon>Rhodobacterales</taxon>
        <taxon>Paracoccaceae</taxon>
        <taxon>Marimonas</taxon>
    </lineage>
</organism>
<dbReference type="Proteomes" id="UP001226762">
    <property type="component" value="Unassembled WGS sequence"/>
</dbReference>
<keyword evidence="3" id="KW-1185">Reference proteome</keyword>
<evidence type="ECO:0000259" key="1">
    <source>
        <dbReference type="PROSITE" id="PS51688"/>
    </source>
</evidence>
<name>A0AAE3WBS2_9RHOB</name>
<evidence type="ECO:0000313" key="2">
    <source>
        <dbReference type="EMBL" id="MDQ2088738.1"/>
    </source>
</evidence>
<dbReference type="PROSITE" id="PS51688">
    <property type="entry name" value="ICA"/>
    <property type="match status" value="1"/>
</dbReference>
<accession>A0AAE3WBS2</accession>